<dbReference type="Proteomes" id="UP000184041">
    <property type="component" value="Unassembled WGS sequence"/>
</dbReference>
<dbReference type="PANTHER" id="PTHR43976:SF16">
    <property type="entry name" value="SHORT-CHAIN DEHYDROGENASE_REDUCTASE FAMILY PROTEIN"/>
    <property type="match status" value="1"/>
</dbReference>
<dbReference type="OrthoDB" id="9810734at2"/>
<comment type="similarity">
    <text evidence="1 3">Belongs to the short-chain dehydrogenases/reductases (SDR) family.</text>
</comment>
<evidence type="ECO:0000256" key="1">
    <source>
        <dbReference type="ARBA" id="ARBA00006484"/>
    </source>
</evidence>
<dbReference type="SUPFAM" id="SSF51735">
    <property type="entry name" value="NAD(P)-binding Rossmann-fold domains"/>
    <property type="match status" value="1"/>
</dbReference>
<dbReference type="InterPro" id="IPR020904">
    <property type="entry name" value="Sc_DH/Rdtase_CS"/>
</dbReference>
<keyword evidence="5" id="KW-1185">Reference proteome</keyword>
<dbReference type="CDD" id="cd05233">
    <property type="entry name" value="SDR_c"/>
    <property type="match status" value="1"/>
</dbReference>
<accession>A0A1M5FJM7</accession>
<dbReference type="RefSeq" id="WP_073065561.1">
    <property type="nucleotide sequence ID" value="NZ_FQUS01000015.1"/>
</dbReference>
<dbReference type="AlphaFoldDB" id="A0A1M5FJM7"/>
<gene>
    <name evidence="4" type="ORF">SAMN05443144_11553</name>
</gene>
<evidence type="ECO:0000256" key="3">
    <source>
        <dbReference type="RuleBase" id="RU000363"/>
    </source>
</evidence>
<sequence length="223" mass="24356">MDLKDKAAIVTGASRGIGRSITRALLDKGAAVAGWSRSEPEDFGHKNFHYIKADLTQQDSVQQAYQQTADALGEQIAILINNAGAGYKGDLDEMPPEKWRYLFDLNVHGIFYVSRLVIPPMKTRQEGHIINISSGAGTNGIAGMSCYSATKHAVVGISRSLHQELRDFGIKVTCLSPGSVDTGFSDSEKNKLKPDELAQSAVHILECSQNFHYTDVQVRPLQP</sequence>
<dbReference type="PANTHER" id="PTHR43976">
    <property type="entry name" value="SHORT CHAIN DEHYDROGENASE"/>
    <property type="match status" value="1"/>
</dbReference>
<protein>
    <submittedName>
        <fullName evidence="4">NADP-dependent 3-hydroxy acid dehydrogenase YdfG</fullName>
    </submittedName>
</protein>
<name>A0A1M5FJM7_9BACT</name>
<dbReference type="InterPro" id="IPR051911">
    <property type="entry name" value="SDR_oxidoreductase"/>
</dbReference>
<dbReference type="Gene3D" id="3.40.50.720">
    <property type="entry name" value="NAD(P)-binding Rossmann-like Domain"/>
    <property type="match status" value="1"/>
</dbReference>
<dbReference type="EMBL" id="FQUS01000015">
    <property type="protein sequence ID" value="SHF91807.1"/>
    <property type="molecule type" value="Genomic_DNA"/>
</dbReference>
<evidence type="ECO:0000313" key="4">
    <source>
        <dbReference type="EMBL" id="SHF91807.1"/>
    </source>
</evidence>
<proteinExistence type="inferred from homology"/>
<dbReference type="PRINTS" id="PR00080">
    <property type="entry name" value="SDRFAMILY"/>
</dbReference>
<dbReference type="GO" id="GO:0016491">
    <property type="term" value="F:oxidoreductase activity"/>
    <property type="evidence" value="ECO:0007669"/>
    <property type="project" value="UniProtKB-KW"/>
</dbReference>
<organism evidence="4 5">
    <name type="scientific">Fodinibius roseus</name>
    <dbReference type="NCBI Taxonomy" id="1194090"/>
    <lineage>
        <taxon>Bacteria</taxon>
        <taxon>Pseudomonadati</taxon>
        <taxon>Balneolota</taxon>
        <taxon>Balneolia</taxon>
        <taxon>Balneolales</taxon>
        <taxon>Balneolaceae</taxon>
        <taxon>Fodinibius</taxon>
    </lineage>
</organism>
<dbReference type="InterPro" id="IPR036291">
    <property type="entry name" value="NAD(P)-bd_dom_sf"/>
</dbReference>
<keyword evidence="2" id="KW-0560">Oxidoreductase</keyword>
<dbReference type="STRING" id="1194090.SAMN05443144_11553"/>
<dbReference type="Pfam" id="PF00106">
    <property type="entry name" value="adh_short"/>
    <property type="match status" value="1"/>
</dbReference>
<dbReference type="PROSITE" id="PS00061">
    <property type="entry name" value="ADH_SHORT"/>
    <property type="match status" value="1"/>
</dbReference>
<dbReference type="PRINTS" id="PR00081">
    <property type="entry name" value="GDHRDH"/>
</dbReference>
<evidence type="ECO:0000256" key="2">
    <source>
        <dbReference type="ARBA" id="ARBA00023002"/>
    </source>
</evidence>
<reference evidence="4 5" key="1">
    <citation type="submission" date="2016-11" db="EMBL/GenBank/DDBJ databases">
        <authorList>
            <person name="Jaros S."/>
            <person name="Januszkiewicz K."/>
            <person name="Wedrychowicz H."/>
        </authorList>
    </citation>
    <scope>NUCLEOTIDE SEQUENCE [LARGE SCALE GENOMIC DNA]</scope>
    <source>
        <strain evidence="4 5">DSM 21986</strain>
    </source>
</reference>
<dbReference type="InterPro" id="IPR002347">
    <property type="entry name" value="SDR_fam"/>
</dbReference>
<evidence type="ECO:0000313" key="5">
    <source>
        <dbReference type="Proteomes" id="UP000184041"/>
    </source>
</evidence>